<reference evidence="1" key="1">
    <citation type="submission" date="2014-05" db="EMBL/GenBank/DDBJ databases">
        <authorList>
            <person name="Chronopoulou M."/>
        </authorList>
    </citation>
    <scope>NUCLEOTIDE SEQUENCE</scope>
    <source>
        <tissue evidence="1">Whole organism</tissue>
    </source>
</reference>
<name>A0A0K2U1V9_LEPSM</name>
<sequence>MPLNSMPSVGSFKVNIRLRVKYAKPDYFSLLRRN</sequence>
<protein>
    <submittedName>
        <fullName evidence="1">Uncharacterized protein</fullName>
    </submittedName>
</protein>
<accession>A0A0K2U1V9</accession>
<organism evidence="1">
    <name type="scientific">Lepeophtheirus salmonis</name>
    <name type="common">Salmon louse</name>
    <name type="synonym">Caligus salmonis</name>
    <dbReference type="NCBI Taxonomy" id="72036"/>
    <lineage>
        <taxon>Eukaryota</taxon>
        <taxon>Metazoa</taxon>
        <taxon>Ecdysozoa</taxon>
        <taxon>Arthropoda</taxon>
        <taxon>Crustacea</taxon>
        <taxon>Multicrustacea</taxon>
        <taxon>Hexanauplia</taxon>
        <taxon>Copepoda</taxon>
        <taxon>Siphonostomatoida</taxon>
        <taxon>Caligidae</taxon>
        <taxon>Lepeophtheirus</taxon>
    </lineage>
</organism>
<proteinExistence type="predicted"/>
<dbReference type="AlphaFoldDB" id="A0A0K2U1V9"/>
<dbReference type="EMBL" id="HACA01014709">
    <property type="protein sequence ID" value="CDW32070.1"/>
    <property type="molecule type" value="Transcribed_RNA"/>
</dbReference>
<evidence type="ECO:0000313" key="1">
    <source>
        <dbReference type="EMBL" id="CDW32070.1"/>
    </source>
</evidence>